<reference evidence="2" key="1">
    <citation type="submission" date="2016-04" db="EMBL/GenBank/DDBJ databases">
        <authorList>
            <person name="Evans L.H."/>
            <person name="Alamgir A."/>
            <person name="Owens N."/>
            <person name="Weber N.D."/>
            <person name="Virtaneva K."/>
            <person name="Barbian K."/>
            <person name="Babar A."/>
            <person name="Rosenke K."/>
        </authorList>
    </citation>
    <scope>NUCLEOTIDE SEQUENCE</scope>
    <source>
        <strain evidence="2">86-2</strain>
    </source>
</reference>
<keyword evidence="1" id="KW-0472">Membrane</keyword>
<gene>
    <name evidence="2" type="ORF">KL86CIT2_100011</name>
</gene>
<feature type="transmembrane region" description="Helical" evidence="1">
    <location>
        <begin position="24"/>
        <end position="42"/>
    </location>
</feature>
<keyword evidence="1" id="KW-0812">Transmembrane</keyword>
<accession>A0A212I319</accession>
<proteinExistence type="predicted"/>
<evidence type="ECO:0000313" key="2">
    <source>
        <dbReference type="EMBL" id="SBV61016.1"/>
    </source>
</evidence>
<name>A0A212I319_9ENTR</name>
<dbReference type="EMBL" id="FLUA01000002">
    <property type="protein sequence ID" value="SBV61016.1"/>
    <property type="molecule type" value="Genomic_DNA"/>
</dbReference>
<protein>
    <submittedName>
        <fullName evidence="2">Uncharacterized protein</fullName>
    </submittedName>
</protein>
<sequence length="54" mass="6245">MGFIAAEVTDAIGMTVKYVTKRKLSVFIIFSLILMDIMMLMGKYGENYKFTIYH</sequence>
<evidence type="ECO:0000256" key="1">
    <source>
        <dbReference type="SAM" id="Phobius"/>
    </source>
</evidence>
<dbReference type="AlphaFoldDB" id="A0A212I319"/>
<keyword evidence="1" id="KW-1133">Transmembrane helix</keyword>
<organism evidence="2">
    <name type="scientific">uncultured Citrobacter sp</name>
    <dbReference type="NCBI Taxonomy" id="200446"/>
    <lineage>
        <taxon>Bacteria</taxon>
        <taxon>Pseudomonadati</taxon>
        <taxon>Pseudomonadota</taxon>
        <taxon>Gammaproteobacteria</taxon>
        <taxon>Enterobacterales</taxon>
        <taxon>Enterobacteriaceae</taxon>
        <taxon>Citrobacter</taxon>
        <taxon>environmental samples</taxon>
    </lineage>
</organism>